<keyword evidence="4" id="KW-0694">RNA-binding</keyword>
<dbReference type="Pfam" id="PF01479">
    <property type="entry name" value="S4"/>
    <property type="match status" value="1"/>
</dbReference>
<evidence type="ECO:0000256" key="1">
    <source>
        <dbReference type="ARBA" id="ARBA00010876"/>
    </source>
</evidence>
<dbReference type="AlphaFoldDB" id="A0A4Y6Q358"/>
<dbReference type="InterPro" id="IPR002942">
    <property type="entry name" value="S4_RNA-bd"/>
</dbReference>
<dbReference type="EC" id="5.4.99.-" evidence="5"/>
<dbReference type="InterPro" id="IPR006145">
    <property type="entry name" value="PsdUridine_synth_RsuA/RluA"/>
</dbReference>
<feature type="domain" description="RNA-binding S4" evidence="6">
    <location>
        <begin position="1"/>
        <end position="66"/>
    </location>
</feature>
<accession>A0A4Y6Q358</accession>
<dbReference type="InterPro" id="IPR036986">
    <property type="entry name" value="S4_RNA-bd_sf"/>
</dbReference>
<reference evidence="7 8" key="1">
    <citation type="submission" date="2019-06" db="EMBL/GenBank/DDBJ databases">
        <title>Persicimonas caeni gen. nov., sp. nov., a predatory bacterium isolated from solar saltern.</title>
        <authorList>
            <person name="Wang S."/>
        </authorList>
    </citation>
    <scope>NUCLEOTIDE SEQUENCE [LARGE SCALE GENOMIC DNA]</scope>
    <source>
        <strain evidence="7 8">YN101</strain>
    </source>
</reference>
<dbReference type="SUPFAM" id="SSF55120">
    <property type="entry name" value="Pseudouridine synthase"/>
    <property type="match status" value="1"/>
</dbReference>
<evidence type="ECO:0000313" key="8">
    <source>
        <dbReference type="Proteomes" id="UP000315995"/>
    </source>
</evidence>
<organism evidence="7 8">
    <name type="scientific">Persicimonas caeni</name>
    <dbReference type="NCBI Taxonomy" id="2292766"/>
    <lineage>
        <taxon>Bacteria</taxon>
        <taxon>Deltaproteobacteria</taxon>
        <taxon>Bradymonadales</taxon>
        <taxon>Bradymonadaceae</taxon>
        <taxon>Persicimonas</taxon>
    </lineage>
</organism>
<comment type="catalytic activity">
    <reaction evidence="5">
        <text>a uridine in RNA = a pseudouridine in RNA</text>
        <dbReference type="Rhea" id="RHEA:48348"/>
        <dbReference type="Rhea" id="RHEA-COMP:12068"/>
        <dbReference type="Rhea" id="RHEA-COMP:12069"/>
        <dbReference type="ChEBI" id="CHEBI:65314"/>
        <dbReference type="ChEBI" id="CHEBI:65315"/>
    </reaction>
</comment>
<dbReference type="PROSITE" id="PS50889">
    <property type="entry name" value="S4"/>
    <property type="match status" value="1"/>
</dbReference>
<dbReference type="NCBIfam" id="TIGR00005">
    <property type="entry name" value="rluA_subfam"/>
    <property type="match status" value="1"/>
</dbReference>
<dbReference type="SUPFAM" id="SSF55174">
    <property type="entry name" value="Alpha-L RNA-binding motif"/>
    <property type="match status" value="1"/>
</dbReference>
<evidence type="ECO:0000256" key="4">
    <source>
        <dbReference type="PROSITE-ProRule" id="PRU00182"/>
    </source>
</evidence>
<dbReference type="InterPro" id="IPR020103">
    <property type="entry name" value="PsdUridine_synth_cat_dom_sf"/>
</dbReference>
<dbReference type="InterPro" id="IPR006225">
    <property type="entry name" value="PsdUridine_synth_RluC/D"/>
</dbReference>
<evidence type="ECO:0000256" key="2">
    <source>
        <dbReference type="ARBA" id="ARBA00023235"/>
    </source>
</evidence>
<dbReference type="GO" id="GO:0003723">
    <property type="term" value="F:RNA binding"/>
    <property type="evidence" value="ECO:0007669"/>
    <property type="project" value="UniProtKB-KW"/>
</dbReference>
<dbReference type="GO" id="GO:0000455">
    <property type="term" value="P:enzyme-directed rRNA pseudouridine synthesis"/>
    <property type="evidence" value="ECO:0007669"/>
    <property type="project" value="TreeGrafter"/>
</dbReference>
<keyword evidence="2 5" id="KW-0413">Isomerase</keyword>
<feature type="active site" evidence="3">
    <location>
        <position position="125"/>
    </location>
</feature>
<protein>
    <recommendedName>
        <fullName evidence="5">Pseudouridine synthase</fullName>
        <ecNumber evidence="5">5.4.99.-</ecNumber>
    </recommendedName>
</protein>
<keyword evidence="8" id="KW-1185">Reference proteome</keyword>
<dbReference type="SMART" id="SM00363">
    <property type="entry name" value="S4"/>
    <property type="match status" value="1"/>
</dbReference>
<dbReference type="CDD" id="cd02869">
    <property type="entry name" value="PseudoU_synth_RluA_like"/>
    <property type="match status" value="1"/>
</dbReference>
<evidence type="ECO:0000313" key="7">
    <source>
        <dbReference type="EMBL" id="QDG54986.1"/>
    </source>
</evidence>
<comment type="function">
    <text evidence="5">Responsible for synthesis of pseudouridine from uracil.</text>
</comment>
<proteinExistence type="inferred from homology"/>
<dbReference type="OrthoDB" id="128480at2"/>
<dbReference type="Gene3D" id="3.30.2350.10">
    <property type="entry name" value="Pseudouridine synthase"/>
    <property type="match status" value="1"/>
</dbReference>
<dbReference type="Pfam" id="PF00849">
    <property type="entry name" value="PseudoU_synth_2"/>
    <property type="match status" value="1"/>
</dbReference>
<comment type="similarity">
    <text evidence="1 5">Belongs to the pseudouridine synthase RluA family.</text>
</comment>
<sequence>MRLDVFLADQDDPPISRSQVKKRMNAGEITVNGEHVKAGYSLREDDVIRWEFQPPKKPSLEAQPIPIDLLYDDGYLAVVDKPAGMVVHPAPGHPDGTLVNALLYHFDDLAGIGGELRPGIVHRLDKDTSGALAVTKCDEAHRFLARQFRDHSIERKYHALVFGPGLDDEGTFESWHKRDPNNRFRFTGRIEAKRRAITHYKVKERYDSGVCLVECWLETGRTHQIRMHFFEANAPLLGDDVYGGKNTSSTKLIDRQALHARELGFDHPEGHHVHCEAPYPDDFAQALEALRAGKDWR</sequence>
<dbReference type="EMBL" id="CP041186">
    <property type="protein sequence ID" value="QDG54986.1"/>
    <property type="molecule type" value="Genomic_DNA"/>
</dbReference>
<accession>A0A5B8YGH3</accession>
<evidence type="ECO:0000256" key="3">
    <source>
        <dbReference type="PIRSR" id="PIRSR606225-1"/>
    </source>
</evidence>
<dbReference type="Gene3D" id="3.10.290.10">
    <property type="entry name" value="RNA-binding S4 domain"/>
    <property type="match status" value="1"/>
</dbReference>
<dbReference type="GO" id="GO:0120159">
    <property type="term" value="F:rRNA pseudouridine synthase activity"/>
    <property type="evidence" value="ECO:0007669"/>
    <property type="project" value="UniProtKB-ARBA"/>
</dbReference>
<evidence type="ECO:0000256" key="5">
    <source>
        <dbReference type="RuleBase" id="RU362028"/>
    </source>
</evidence>
<dbReference type="CDD" id="cd00165">
    <property type="entry name" value="S4"/>
    <property type="match status" value="1"/>
</dbReference>
<gene>
    <name evidence="7" type="ORF">FIV42_29790</name>
</gene>
<dbReference type="PANTHER" id="PTHR21600">
    <property type="entry name" value="MITOCHONDRIAL RNA PSEUDOURIDINE SYNTHASE"/>
    <property type="match status" value="1"/>
</dbReference>
<dbReference type="Proteomes" id="UP000315995">
    <property type="component" value="Chromosome"/>
</dbReference>
<dbReference type="PANTHER" id="PTHR21600:SF44">
    <property type="entry name" value="RIBOSOMAL LARGE SUBUNIT PSEUDOURIDINE SYNTHASE D"/>
    <property type="match status" value="1"/>
</dbReference>
<dbReference type="InterPro" id="IPR050188">
    <property type="entry name" value="RluA_PseudoU_synthase"/>
</dbReference>
<evidence type="ECO:0000259" key="6">
    <source>
        <dbReference type="SMART" id="SM00363"/>
    </source>
</evidence>
<name>A0A4Y6Q358_PERCE</name>